<dbReference type="OrthoDB" id="5625505at2"/>
<gene>
    <name evidence="1" type="ORF">DVT68_08130</name>
</gene>
<name>A0A370K792_9GAMM</name>
<dbReference type="RefSeq" id="WP_114824587.1">
    <property type="nucleotide sequence ID" value="NZ_QQSY01000002.1"/>
</dbReference>
<keyword evidence="2" id="KW-1185">Reference proteome</keyword>
<protein>
    <submittedName>
        <fullName evidence="1">PilZ domain-containing protein</fullName>
    </submittedName>
</protein>
<comment type="caution">
    <text evidence="1">The sequence shown here is derived from an EMBL/GenBank/DDBJ whole genome shotgun (WGS) entry which is preliminary data.</text>
</comment>
<evidence type="ECO:0000313" key="2">
    <source>
        <dbReference type="Proteomes" id="UP000254711"/>
    </source>
</evidence>
<proteinExistence type="predicted"/>
<dbReference type="AlphaFoldDB" id="A0A370K792"/>
<sequence length="119" mass="12644">MSDNVASIDQRRALRKRANFTAVVTDVISGQPIGHLGNLSANGMLLISAHPPRSEAVYQVSVSLPGLGSSAQTIEVGIQEQWHELAASPGQIWAGYRIVAIDDADAALLDAWLEQPGQS</sequence>
<reference evidence="1 2" key="1">
    <citation type="submission" date="2018-07" db="EMBL/GenBank/DDBJ databases">
        <title>Dyella solisilvae sp. nov., isolated from the pine and broad-leaved mixed forest soil.</title>
        <authorList>
            <person name="Gao Z."/>
            <person name="Qiu L."/>
        </authorList>
    </citation>
    <scope>NUCLEOTIDE SEQUENCE [LARGE SCALE GENOMIC DNA]</scope>
    <source>
        <strain evidence="1 2">DHG54</strain>
    </source>
</reference>
<dbReference type="EMBL" id="QQSY01000002">
    <property type="protein sequence ID" value="RDI98493.1"/>
    <property type="molecule type" value="Genomic_DNA"/>
</dbReference>
<accession>A0A370K792</accession>
<dbReference type="Proteomes" id="UP000254711">
    <property type="component" value="Unassembled WGS sequence"/>
</dbReference>
<evidence type="ECO:0000313" key="1">
    <source>
        <dbReference type="EMBL" id="RDI98493.1"/>
    </source>
</evidence>
<organism evidence="1 2">
    <name type="scientific">Dyella solisilvae</name>
    <dbReference type="NCBI Taxonomy" id="1920168"/>
    <lineage>
        <taxon>Bacteria</taxon>
        <taxon>Pseudomonadati</taxon>
        <taxon>Pseudomonadota</taxon>
        <taxon>Gammaproteobacteria</taxon>
        <taxon>Lysobacterales</taxon>
        <taxon>Rhodanobacteraceae</taxon>
        <taxon>Dyella</taxon>
    </lineage>
</organism>